<dbReference type="SUPFAM" id="SSF54211">
    <property type="entry name" value="Ribosomal protein S5 domain 2-like"/>
    <property type="match status" value="1"/>
</dbReference>
<dbReference type="GO" id="GO:0030983">
    <property type="term" value="F:mismatched DNA binding"/>
    <property type="evidence" value="ECO:0007669"/>
    <property type="project" value="InterPro"/>
</dbReference>
<accession>A0A9W9HWM5</accession>
<dbReference type="PROSITE" id="PS00058">
    <property type="entry name" value="DNA_MISMATCH_REPAIR_1"/>
    <property type="match status" value="1"/>
</dbReference>
<dbReference type="InterPro" id="IPR013507">
    <property type="entry name" value="DNA_mismatch_S5_2-like"/>
</dbReference>
<evidence type="ECO:0000313" key="5">
    <source>
        <dbReference type="EMBL" id="KAJ5157734.1"/>
    </source>
</evidence>
<feature type="region of interest" description="Disordered" evidence="3">
    <location>
        <begin position="695"/>
        <end position="732"/>
    </location>
</feature>
<dbReference type="Gene3D" id="3.30.230.10">
    <property type="match status" value="1"/>
</dbReference>
<comment type="similarity">
    <text evidence="1">Belongs to the DNA mismatch repair MutL/HexB family.</text>
</comment>
<dbReference type="GO" id="GO:0032389">
    <property type="term" value="C:MutLalpha complex"/>
    <property type="evidence" value="ECO:0007669"/>
    <property type="project" value="TreeGrafter"/>
</dbReference>
<dbReference type="RefSeq" id="XP_056540723.1">
    <property type="nucleotide sequence ID" value="XM_056690958.1"/>
</dbReference>
<reference evidence="5" key="2">
    <citation type="journal article" date="2023" name="IMA Fungus">
        <title>Comparative genomic study of the Penicillium genus elucidates a diverse pangenome and 15 lateral gene transfer events.</title>
        <authorList>
            <person name="Petersen C."/>
            <person name="Sorensen T."/>
            <person name="Nielsen M.R."/>
            <person name="Sondergaard T.E."/>
            <person name="Sorensen J.L."/>
            <person name="Fitzpatrick D.A."/>
            <person name="Frisvad J.C."/>
            <person name="Nielsen K.L."/>
        </authorList>
    </citation>
    <scope>NUCLEOTIDE SEQUENCE</scope>
    <source>
        <strain evidence="5">IBT 26290</strain>
    </source>
</reference>
<dbReference type="InterPro" id="IPR002099">
    <property type="entry name" value="MutL/Mlh/PMS"/>
</dbReference>
<dbReference type="SUPFAM" id="SSF55874">
    <property type="entry name" value="ATPase domain of HSP90 chaperone/DNA topoisomerase II/histidine kinase"/>
    <property type="match status" value="1"/>
</dbReference>
<comment type="caution">
    <text evidence="5">The sequence shown here is derived from an EMBL/GenBank/DDBJ whole genome shotgun (WGS) entry which is preliminary data.</text>
</comment>
<dbReference type="Gene3D" id="3.30.565.10">
    <property type="entry name" value="Histidine kinase-like ATPase, C-terminal domain"/>
    <property type="match status" value="1"/>
</dbReference>
<feature type="compositionally biased region" description="Polar residues" evidence="3">
    <location>
        <begin position="434"/>
        <end position="446"/>
    </location>
</feature>
<proteinExistence type="inferred from homology"/>
<evidence type="ECO:0000313" key="6">
    <source>
        <dbReference type="Proteomes" id="UP001149163"/>
    </source>
</evidence>
<sequence>MPIEALPHATVRAIGSTSVISDPCSVVKELIDNALDASTSSVIIEISQNTVDVIQVKDNGHGITAEDHHFVCKPAYTSKISTIDDLKNVGGTSLGFRGEALASIAEMSAGVIVTTRVASDIVASKLQYARDGGLSLCQKLSHPIGTTVCIKDFLKFIPVRRQAALKGATKTLTKIKRLVQTYAMAQLSKRFSLKVLKAKNENNNWIYAPGANPALADAAVKVVGRDVTSCCIMKEAVSGIPTHNDENPNQSQYHIVALLPRNDTDFTKVNNTGQFLSIDGRPISTCRGVGHDIVKLFQSYARAAASKCKPSQYVSNPFLCIQLKCPLGTYDINIEPGKDDVIFEDRDFVFSMVENLFIDHYGALPGLPEKSPIEQIRSSSAFQEDASFELLMARRPLPLNPPSSHEQMYTVDAEASLASSYSPQPLSSHGAPSPEQTPRNRAQNVDSHTDEISGGRSSRYINPWSISRINASFQAPLHENIPLLAMTKVSPEVIPKGTRQRDEPQRHISTSPPHTSVLFNPSLSRRTPVSPASRRLPPQSSQESLLQSSSLASASPRARRERDRERYGNGALDTLFQRTTQTSLGQRLLDTPPEPNENTPSLSQLAQQRFNPPLTVTTTSVVLDGHRDGHHPPDDPPRGQTPDTSPQHYSTAASPQNEYQTESMDSGRGFPVLEKWAANIHGGFNAESSSELEKAMEFERRKREANQKRRIYSDQSNSRARPSTSNSPHHNRYLAAKSALAVGGAVEDPASALTLPQSDPRSYLIRHQSDQRPDSSGENTGKARRLQTSRLPLERIPEDLDLHNLCLPIPTDSSDILQSFNMTVLHDSYTRCGAEAEAFFVPNTSSRITTWNDRLSAIINKAYKTRGESRPPIGASISALRSPIIPSDST</sequence>
<dbReference type="Proteomes" id="UP001149163">
    <property type="component" value="Unassembled WGS sequence"/>
</dbReference>
<dbReference type="GeneID" id="81430134"/>
<dbReference type="InterPro" id="IPR036890">
    <property type="entry name" value="HATPase_C_sf"/>
</dbReference>
<evidence type="ECO:0000259" key="4">
    <source>
        <dbReference type="SMART" id="SM01340"/>
    </source>
</evidence>
<dbReference type="GO" id="GO:0005524">
    <property type="term" value="F:ATP binding"/>
    <property type="evidence" value="ECO:0007669"/>
    <property type="project" value="InterPro"/>
</dbReference>
<feature type="compositionally biased region" description="Polar residues" evidence="3">
    <location>
        <begin position="641"/>
        <end position="664"/>
    </location>
</feature>
<dbReference type="Pfam" id="PF01119">
    <property type="entry name" value="DNA_mis_repair"/>
    <property type="match status" value="1"/>
</dbReference>
<dbReference type="GO" id="GO:0140664">
    <property type="term" value="F:ATP-dependent DNA damage sensor activity"/>
    <property type="evidence" value="ECO:0007669"/>
    <property type="project" value="InterPro"/>
</dbReference>
<feature type="compositionally biased region" description="Basic and acidic residues" evidence="3">
    <location>
        <begin position="558"/>
        <end position="567"/>
    </location>
</feature>
<dbReference type="GO" id="GO:0061982">
    <property type="term" value="P:meiosis I cell cycle process"/>
    <property type="evidence" value="ECO:0007669"/>
    <property type="project" value="UniProtKB-ARBA"/>
</dbReference>
<reference evidence="5" key="1">
    <citation type="submission" date="2022-11" db="EMBL/GenBank/DDBJ databases">
        <authorList>
            <person name="Petersen C."/>
        </authorList>
    </citation>
    <scope>NUCLEOTIDE SEQUENCE</scope>
    <source>
        <strain evidence="5">IBT 26290</strain>
    </source>
</reference>
<dbReference type="PANTHER" id="PTHR10073:SF41">
    <property type="entry name" value="MISMATCH REPAIR PROTEIN, PUTATIVE (AFU_ORTHOLOGUE AFUA_8G05820)-RELATED"/>
    <property type="match status" value="1"/>
</dbReference>
<feature type="region of interest" description="Disordered" evidence="3">
    <location>
        <begin position="623"/>
        <end position="667"/>
    </location>
</feature>
<dbReference type="OrthoDB" id="10263226at2759"/>
<dbReference type="SMART" id="SM01340">
    <property type="entry name" value="DNA_mis_repair"/>
    <property type="match status" value="1"/>
</dbReference>
<dbReference type="EMBL" id="JAPQKN010000006">
    <property type="protein sequence ID" value="KAJ5157734.1"/>
    <property type="molecule type" value="Genomic_DNA"/>
</dbReference>
<dbReference type="NCBIfam" id="TIGR00585">
    <property type="entry name" value="mutl"/>
    <property type="match status" value="1"/>
</dbReference>
<feature type="region of interest" description="Disordered" evidence="3">
    <location>
        <begin position="419"/>
        <end position="459"/>
    </location>
</feature>
<feature type="region of interest" description="Disordered" evidence="3">
    <location>
        <begin position="496"/>
        <end position="581"/>
    </location>
</feature>
<feature type="compositionally biased region" description="Polar residues" evidence="3">
    <location>
        <begin position="713"/>
        <end position="728"/>
    </location>
</feature>
<gene>
    <name evidence="5" type="ORF">N7482_008834</name>
</gene>
<evidence type="ECO:0000256" key="2">
    <source>
        <dbReference type="ARBA" id="ARBA00022763"/>
    </source>
</evidence>
<feature type="region of interest" description="Disordered" evidence="3">
    <location>
        <begin position="751"/>
        <end position="792"/>
    </location>
</feature>
<dbReference type="InterPro" id="IPR014721">
    <property type="entry name" value="Ribsml_uS5_D2-typ_fold_subgr"/>
</dbReference>
<dbReference type="GO" id="GO:0016887">
    <property type="term" value="F:ATP hydrolysis activity"/>
    <property type="evidence" value="ECO:0007669"/>
    <property type="project" value="InterPro"/>
</dbReference>
<dbReference type="Pfam" id="PF13589">
    <property type="entry name" value="HATPase_c_3"/>
    <property type="match status" value="1"/>
</dbReference>
<dbReference type="AlphaFoldDB" id="A0A9W9HWM5"/>
<dbReference type="FunFam" id="3.30.565.10:FF:000017">
    <property type="entry name" value="PMS1 homolog 1, mismatch repair system component"/>
    <property type="match status" value="1"/>
</dbReference>
<feature type="compositionally biased region" description="Basic and acidic residues" evidence="3">
    <location>
        <begin position="624"/>
        <end position="637"/>
    </location>
</feature>
<evidence type="ECO:0000256" key="1">
    <source>
        <dbReference type="ARBA" id="ARBA00006082"/>
    </source>
</evidence>
<keyword evidence="2" id="KW-0227">DNA damage</keyword>
<feature type="domain" description="DNA mismatch repair protein S5" evidence="4">
    <location>
        <begin position="219"/>
        <end position="362"/>
    </location>
</feature>
<feature type="compositionally biased region" description="Basic and acidic residues" evidence="3">
    <location>
        <begin position="695"/>
        <end position="707"/>
    </location>
</feature>
<dbReference type="InterPro" id="IPR014762">
    <property type="entry name" value="DNA_mismatch_repair_CS"/>
</dbReference>
<feature type="compositionally biased region" description="Polar residues" evidence="3">
    <location>
        <begin position="507"/>
        <end position="527"/>
    </location>
</feature>
<keyword evidence="6" id="KW-1185">Reference proteome</keyword>
<dbReference type="PANTHER" id="PTHR10073">
    <property type="entry name" value="DNA MISMATCH REPAIR PROTEIN MLH, PMS, MUTL"/>
    <property type="match status" value="1"/>
</dbReference>
<dbReference type="InterPro" id="IPR038973">
    <property type="entry name" value="MutL/Mlh/Pms-like"/>
</dbReference>
<feature type="compositionally biased region" description="Low complexity" evidence="3">
    <location>
        <begin position="535"/>
        <end position="556"/>
    </location>
</feature>
<organism evidence="5 6">
    <name type="scientific">Penicillium canariense</name>
    <dbReference type="NCBI Taxonomy" id="189055"/>
    <lineage>
        <taxon>Eukaryota</taxon>
        <taxon>Fungi</taxon>
        <taxon>Dikarya</taxon>
        <taxon>Ascomycota</taxon>
        <taxon>Pezizomycotina</taxon>
        <taxon>Eurotiomycetes</taxon>
        <taxon>Eurotiomycetidae</taxon>
        <taxon>Eurotiales</taxon>
        <taxon>Aspergillaceae</taxon>
        <taxon>Penicillium</taxon>
    </lineage>
</organism>
<protein>
    <submittedName>
        <fullName evidence="5">DNA mismatch repair protein C-terminal</fullName>
    </submittedName>
</protein>
<name>A0A9W9HWM5_9EURO</name>
<dbReference type="InterPro" id="IPR020568">
    <property type="entry name" value="Ribosomal_Su5_D2-typ_SF"/>
</dbReference>
<dbReference type="GO" id="GO:0006298">
    <property type="term" value="P:mismatch repair"/>
    <property type="evidence" value="ECO:0007669"/>
    <property type="project" value="InterPro"/>
</dbReference>
<evidence type="ECO:0000256" key="3">
    <source>
        <dbReference type="SAM" id="MobiDB-lite"/>
    </source>
</evidence>